<feature type="region of interest" description="Disordered" evidence="1">
    <location>
        <begin position="1"/>
        <end position="39"/>
    </location>
</feature>
<dbReference type="GO" id="GO:0016747">
    <property type="term" value="F:acyltransferase activity, transferring groups other than amino-acyl groups"/>
    <property type="evidence" value="ECO:0007669"/>
    <property type="project" value="InterPro"/>
</dbReference>
<dbReference type="InterPro" id="IPR050879">
    <property type="entry name" value="Acyltransferase_3"/>
</dbReference>
<dbReference type="InterPro" id="IPR002656">
    <property type="entry name" value="Acyl_transf_3_dom"/>
</dbReference>
<keyword evidence="2" id="KW-0812">Transmembrane</keyword>
<dbReference type="Proteomes" id="UP001212841">
    <property type="component" value="Unassembled WGS sequence"/>
</dbReference>
<dbReference type="Pfam" id="PF01757">
    <property type="entry name" value="Acyl_transf_3"/>
    <property type="match status" value="1"/>
</dbReference>
<feature type="transmembrane region" description="Helical" evidence="2">
    <location>
        <begin position="156"/>
        <end position="176"/>
    </location>
</feature>
<feature type="compositionally biased region" description="Pro residues" evidence="1">
    <location>
        <begin position="24"/>
        <end position="34"/>
    </location>
</feature>
<name>A0AAD5SG40_9FUNG</name>
<evidence type="ECO:0000313" key="5">
    <source>
        <dbReference type="Proteomes" id="UP001212841"/>
    </source>
</evidence>
<accession>A0AAD5SG40</accession>
<comment type="caution">
    <text evidence="4">The sequence shown here is derived from an EMBL/GenBank/DDBJ whole genome shotgun (WGS) entry which is preliminary data.</text>
</comment>
<dbReference type="PANTHER" id="PTHR23028">
    <property type="entry name" value="ACETYLTRANSFERASE"/>
    <property type="match status" value="1"/>
</dbReference>
<evidence type="ECO:0000259" key="3">
    <source>
        <dbReference type="Pfam" id="PF01757"/>
    </source>
</evidence>
<protein>
    <recommendedName>
        <fullName evidence="3">Acyltransferase 3 domain-containing protein</fullName>
    </recommendedName>
</protein>
<dbReference type="PANTHER" id="PTHR23028:SF134">
    <property type="entry name" value="PUTATIVE (AFU_ORTHOLOGUE AFUA_4G08520)-RELATED"/>
    <property type="match status" value="1"/>
</dbReference>
<feature type="transmembrane region" description="Helical" evidence="2">
    <location>
        <begin position="394"/>
        <end position="416"/>
    </location>
</feature>
<sequence>MHSHGQYARAPTSDPDNNLFPRTIPTPPESPPPHAKSVSDHDLINIPLSVTSSPDDGEKHAVPKKRSAGGNKLLYLEGLRGLAALWVVNEHFSGLLHLFPSGIVRDTLRLLIAPDALPVPIFYVLSGRVLVNGFIARRDPRMLASAAFRRPFRLGLPIYIALLAHIIFFHAGWYEVADQTKEIVGGWWFGKPTKVGYEMTSVLGFIWAIPRLLFFSVMPEHPVGVTWTIPIEFIQSYSVYLLTFVASFQPSRKYLMYTLALLWSWITLSWSCAFFFGLILAELAHDGHLRRLTHMRRIWIVRAALVAWIGIGILGDLGEHKVDWWLEGVWMKGWLPNPDNGSLQQFPSGLRQFWQYKPRGGSISAAAVVLIEITPQLQTLLSNRFFQFLGKVSFMMYLLHPVMQFSLGSFVLGTIYGRVPDWICGVLTYGVTMGVIFGVSLGAYNVFDEPSVRAGKWLHERLFKP</sequence>
<feature type="transmembrane region" description="Helical" evidence="2">
    <location>
        <begin position="299"/>
        <end position="317"/>
    </location>
</feature>
<reference evidence="4" key="1">
    <citation type="submission" date="2020-05" db="EMBL/GenBank/DDBJ databases">
        <title>Phylogenomic resolution of chytrid fungi.</title>
        <authorList>
            <person name="Stajich J.E."/>
            <person name="Amses K."/>
            <person name="Simmons R."/>
            <person name="Seto K."/>
            <person name="Myers J."/>
            <person name="Bonds A."/>
            <person name="Quandt C.A."/>
            <person name="Barry K."/>
            <person name="Liu P."/>
            <person name="Grigoriev I."/>
            <person name="Longcore J.E."/>
            <person name="James T.Y."/>
        </authorList>
    </citation>
    <scope>NUCLEOTIDE SEQUENCE</scope>
    <source>
        <strain evidence="4">JEL0318</strain>
    </source>
</reference>
<organism evidence="4 5">
    <name type="scientific">Rhizophlyctis rosea</name>
    <dbReference type="NCBI Taxonomy" id="64517"/>
    <lineage>
        <taxon>Eukaryota</taxon>
        <taxon>Fungi</taxon>
        <taxon>Fungi incertae sedis</taxon>
        <taxon>Chytridiomycota</taxon>
        <taxon>Chytridiomycota incertae sedis</taxon>
        <taxon>Chytridiomycetes</taxon>
        <taxon>Rhizophlyctidales</taxon>
        <taxon>Rhizophlyctidaceae</taxon>
        <taxon>Rhizophlyctis</taxon>
    </lineage>
</organism>
<proteinExistence type="predicted"/>
<feature type="transmembrane region" description="Helical" evidence="2">
    <location>
        <begin position="254"/>
        <end position="279"/>
    </location>
</feature>
<feature type="transmembrane region" description="Helical" evidence="2">
    <location>
        <begin position="422"/>
        <end position="447"/>
    </location>
</feature>
<feature type="transmembrane region" description="Helical" evidence="2">
    <location>
        <begin position="116"/>
        <end position="135"/>
    </location>
</feature>
<dbReference type="EMBL" id="JADGJD010000704">
    <property type="protein sequence ID" value="KAJ3049017.1"/>
    <property type="molecule type" value="Genomic_DNA"/>
</dbReference>
<feature type="transmembrane region" description="Helical" evidence="2">
    <location>
        <begin position="196"/>
        <end position="215"/>
    </location>
</feature>
<feature type="transmembrane region" description="Helical" evidence="2">
    <location>
        <begin position="73"/>
        <end position="96"/>
    </location>
</feature>
<feature type="domain" description="Acyltransferase 3" evidence="3">
    <location>
        <begin position="74"/>
        <end position="436"/>
    </location>
</feature>
<feature type="transmembrane region" description="Helical" evidence="2">
    <location>
        <begin position="227"/>
        <end position="248"/>
    </location>
</feature>
<evidence type="ECO:0000313" key="4">
    <source>
        <dbReference type="EMBL" id="KAJ3049017.1"/>
    </source>
</evidence>
<evidence type="ECO:0000256" key="2">
    <source>
        <dbReference type="SAM" id="Phobius"/>
    </source>
</evidence>
<keyword evidence="2" id="KW-1133">Transmembrane helix</keyword>
<keyword evidence="5" id="KW-1185">Reference proteome</keyword>
<dbReference type="AlphaFoldDB" id="A0AAD5SG40"/>
<gene>
    <name evidence="4" type="ORF">HK097_009980</name>
</gene>
<evidence type="ECO:0000256" key="1">
    <source>
        <dbReference type="SAM" id="MobiDB-lite"/>
    </source>
</evidence>
<keyword evidence="2" id="KW-0472">Membrane</keyword>